<feature type="domain" description="HTH hxlR-type" evidence="1">
    <location>
        <begin position="11"/>
        <end position="80"/>
    </location>
</feature>
<dbReference type="InterPro" id="IPR011991">
    <property type="entry name" value="ArsR-like_HTH"/>
</dbReference>
<gene>
    <name evidence="2" type="ORF">LCGC14_2583460</name>
</gene>
<dbReference type="AlphaFoldDB" id="A0A0F9B1S6"/>
<organism evidence="2">
    <name type="scientific">marine sediment metagenome</name>
    <dbReference type="NCBI Taxonomy" id="412755"/>
    <lineage>
        <taxon>unclassified sequences</taxon>
        <taxon>metagenomes</taxon>
        <taxon>ecological metagenomes</taxon>
    </lineage>
</organism>
<dbReference type="EMBL" id="LAZR01043183">
    <property type="protein sequence ID" value="KKL07692.1"/>
    <property type="molecule type" value="Genomic_DNA"/>
</dbReference>
<comment type="caution">
    <text evidence="2">The sequence shown here is derived from an EMBL/GenBank/DDBJ whole genome shotgun (WGS) entry which is preliminary data.</text>
</comment>
<dbReference type="CDD" id="cd00090">
    <property type="entry name" value="HTH_ARSR"/>
    <property type="match status" value="1"/>
</dbReference>
<reference evidence="2" key="1">
    <citation type="journal article" date="2015" name="Nature">
        <title>Complex archaea that bridge the gap between prokaryotes and eukaryotes.</title>
        <authorList>
            <person name="Spang A."/>
            <person name="Saw J.H."/>
            <person name="Jorgensen S.L."/>
            <person name="Zaremba-Niedzwiedzka K."/>
            <person name="Martijn J."/>
            <person name="Lind A.E."/>
            <person name="van Eijk R."/>
            <person name="Schleper C."/>
            <person name="Guy L."/>
            <person name="Ettema T.J."/>
        </authorList>
    </citation>
    <scope>NUCLEOTIDE SEQUENCE</scope>
</reference>
<evidence type="ECO:0000259" key="1">
    <source>
        <dbReference type="Pfam" id="PF01638"/>
    </source>
</evidence>
<evidence type="ECO:0000313" key="2">
    <source>
        <dbReference type="EMBL" id="KKL07692.1"/>
    </source>
</evidence>
<name>A0A0F9B1S6_9ZZZZ</name>
<dbReference type="InterPro" id="IPR002577">
    <property type="entry name" value="HTH_HxlR"/>
</dbReference>
<protein>
    <recommendedName>
        <fullName evidence="1">HTH hxlR-type domain-containing protein</fullName>
    </recommendedName>
</protein>
<dbReference type="SUPFAM" id="SSF46785">
    <property type="entry name" value="Winged helix' DNA-binding domain"/>
    <property type="match status" value="1"/>
</dbReference>
<dbReference type="Gene3D" id="1.10.10.10">
    <property type="entry name" value="Winged helix-like DNA-binding domain superfamily/Winged helix DNA-binding domain"/>
    <property type="match status" value="1"/>
</dbReference>
<dbReference type="Pfam" id="PF01638">
    <property type="entry name" value="HxlR"/>
    <property type="match status" value="1"/>
</dbReference>
<proteinExistence type="predicted"/>
<accession>A0A0F9B1S6</accession>
<dbReference type="InterPro" id="IPR036388">
    <property type="entry name" value="WH-like_DNA-bd_sf"/>
</dbReference>
<dbReference type="InterPro" id="IPR036390">
    <property type="entry name" value="WH_DNA-bd_sf"/>
</dbReference>
<sequence>MKSDKWGILMVLGKPYAIDILEALFSSPKRFSDLNEACGIEKTRIKRLKELKEAGLVEVVVMQKGKRDFIHYKLTEKGDAALRKAKEF</sequence>